<keyword evidence="2" id="KW-0645">Protease</keyword>
<keyword evidence="8" id="KW-0732">Signal</keyword>
<dbReference type="EMBL" id="KV429056">
    <property type="protein sequence ID" value="KZT69704.1"/>
    <property type="molecule type" value="Genomic_DNA"/>
</dbReference>
<dbReference type="InterPro" id="IPR047177">
    <property type="entry name" value="Pept_M20A"/>
</dbReference>
<dbReference type="PROSITE" id="PS00758">
    <property type="entry name" value="ARGE_DAPE_CPG2_1"/>
    <property type="match status" value="1"/>
</dbReference>
<dbReference type="Pfam" id="PF01546">
    <property type="entry name" value="Peptidase_M20"/>
    <property type="match status" value="1"/>
</dbReference>
<evidence type="ECO:0000313" key="9">
    <source>
        <dbReference type="EMBL" id="KZT69704.1"/>
    </source>
</evidence>
<evidence type="ECO:0000256" key="6">
    <source>
        <dbReference type="PIRSR" id="PIRSR037217-1"/>
    </source>
</evidence>
<keyword evidence="10" id="KW-1185">Reference proteome</keyword>
<gene>
    <name evidence="9" type="ORF">DAEQUDRAFT_669073</name>
</gene>
<accession>A0A165QNB7</accession>
<dbReference type="GO" id="GO:0046872">
    <property type="term" value="F:metal ion binding"/>
    <property type="evidence" value="ECO:0007669"/>
    <property type="project" value="UniProtKB-KW"/>
</dbReference>
<dbReference type="GO" id="GO:0004181">
    <property type="term" value="F:metallocarboxypeptidase activity"/>
    <property type="evidence" value="ECO:0007669"/>
    <property type="project" value="InterPro"/>
</dbReference>
<dbReference type="PIRSF" id="PIRSF037217">
    <property type="entry name" value="Carboxypeptidase_S"/>
    <property type="match status" value="1"/>
</dbReference>
<dbReference type="GO" id="GO:0051603">
    <property type="term" value="P:proteolysis involved in protein catabolic process"/>
    <property type="evidence" value="ECO:0007669"/>
    <property type="project" value="TreeGrafter"/>
</dbReference>
<feature type="chain" id="PRO_5007865224" evidence="8">
    <location>
        <begin position="23"/>
        <end position="590"/>
    </location>
</feature>
<dbReference type="AlphaFoldDB" id="A0A165QNB7"/>
<dbReference type="InterPro" id="IPR017141">
    <property type="entry name" value="Pept_M20_carboxypep"/>
</dbReference>
<comment type="similarity">
    <text evidence="1">Belongs to the peptidase M20A family.</text>
</comment>
<evidence type="ECO:0000256" key="2">
    <source>
        <dbReference type="ARBA" id="ARBA00022670"/>
    </source>
</evidence>
<evidence type="ECO:0000256" key="5">
    <source>
        <dbReference type="ARBA" id="ARBA00022833"/>
    </source>
</evidence>
<reference evidence="9 10" key="1">
    <citation type="journal article" date="2016" name="Mol. Biol. Evol.">
        <title>Comparative Genomics of Early-Diverging Mushroom-Forming Fungi Provides Insights into the Origins of Lignocellulose Decay Capabilities.</title>
        <authorList>
            <person name="Nagy L.G."/>
            <person name="Riley R."/>
            <person name="Tritt A."/>
            <person name="Adam C."/>
            <person name="Daum C."/>
            <person name="Floudas D."/>
            <person name="Sun H."/>
            <person name="Yadav J.S."/>
            <person name="Pangilinan J."/>
            <person name="Larsson K.H."/>
            <person name="Matsuura K."/>
            <person name="Barry K."/>
            <person name="Labutti K."/>
            <person name="Kuo R."/>
            <person name="Ohm R.A."/>
            <person name="Bhattacharya S.S."/>
            <person name="Shirouzu T."/>
            <person name="Yoshinaga Y."/>
            <person name="Martin F.M."/>
            <person name="Grigoriev I.V."/>
            <person name="Hibbett D.S."/>
        </authorList>
    </citation>
    <scope>NUCLEOTIDE SEQUENCE [LARGE SCALE GENOMIC DNA]</scope>
    <source>
        <strain evidence="9 10">L-15889</strain>
    </source>
</reference>
<keyword evidence="3 7" id="KW-0479">Metal-binding</keyword>
<evidence type="ECO:0000256" key="1">
    <source>
        <dbReference type="ARBA" id="ARBA00006247"/>
    </source>
</evidence>
<proteinExistence type="inferred from homology"/>
<evidence type="ECO:0000256" key="4">
    <source>
        <dbReference type="ARBA" id="ARBA00022801"/>
    </source>
</evidence>
<evidence type="ECO:0000256" key="3">
    <source>
        <dbReference type="ARBA" id="ARBA00022723"/>
    </source>
</evidence>
<dbReference type="GO" id="GO:0000328">
    <property type="term" value="C:fungal-type vacuole lumen"/>
    <property type="evidence" value="ECO:0007669"/>
    <property type="project" value="TreeGrafter"/>
</dbReference>
<dbReference type="OrthoDB" id="3064516at2759"/>
<feature type="signal peptide" evidence="8">
    <location>
        <begin position="1"/>
        <end position="22"/>
    </location>
</feature>
<dbReference type="PANTHER" id="PTHR45962">
    <property type="entry name" value="N-FATTY-ACYL-AMINO ACID SYNTHASE/HYDROLASE PM20D1"/>
    <property type="match status" value="1"/>
</dbReference>
<evidence type="ECO:0000256" key="7">
    <source>
        <dbReference type="PIRSR" id="PIRSR037217-2"/>
    </source>
</evidence>
<dbReference type="InterPro" id="IPR001261">
    <property type="entry name" value="ArgE/DapE_CS"/>
</dbReference>
<dbReference type="Gene3D" id="3.40.630.10">
    <property type="entry name" value="Zn peptidases"/>
    <property type="match status" value="1"/>
</dbReference>
<evidence type="ECO:0000313" key="10">
    <source>
        <dbReference type="Proteomes" id="UP000076727"/>
    </source>
</evidence>
<sequence length="590" mass="63681">MRLTLAFLLALLLYLCLYRRDALDIAPAISLLILEDAVVAFPNFRNKPLCPQESPLLARKHQLLWRATKRLFSTRAFVNRTAELLGGAVRIQTEVYDVMEPVGEDPRWDTFSALHDYLVQAFPLTHTIPVLTKVNTYGLIYVWQGSDDSLKPLLLTAHQDVVPVEPNTISNWTHPPYSGYFDGTRIWGRGSADDKNGLIGILTAVEVLLERRFTPARTVVLAFGFDEEATGQQGAYHIGKYLLDVYGKNAFAMLIDEGDPIKDTYGIPLARPAVSEKGYFDLEIEVSASGGHSSVPPRHTAIGIISSLLVAYEAAAPASRLTRTSLAFTHAECLAAHAPDLPRALRASIRAARTSDAALRRVGAALFADSPALAAGERTTQAADIVWGGVKSNALPETAGAVVNHRIAIDSSVVALKNYTSAVLAPVAESLNLSFSPFPEDTPETLSTAGGNHTVVVKESAGRVLLSDAFGTALEPAPVSPTDSAQWRVLAGTIRAAWPIGDERSASSEEGSQAESGIIVVPSLLAGNTDTQFYWALTQHIFRYNHYYARAGSADGSIHTVDEACDAQALVGMVQFFVGLILNADESTDM</sequence>
<feature type="active site" description="Proton acceptor" evidence="6">
    <location>
        <position position="227"/>
    </location>
</feature>
<evidence type="ECO:0000256" key="8">
    <source>
        <dbReference type="SAM" id="SignalP"/>
    </source>
</evidence>
<dbReference type="InterPro" id="IPR002933">
    <property type="entry name" value="Peptidase_M20"/>
</dbReference>
<feature type="binding site" evidence="7">
    <location>
        <position position="559"/>
    </location>
    <ligand>
        <name>Zn(2+)</name>
        <dbReference type="ChEBI" id="CHEBI:29105"/>
        <label>1</label>
    </ligand>
</feature>
<dbReference type="STRING" id="1314783.A0A165QNB7"/>
<keyword evidence="4" id="KW-0378">Hydrolase</keyword>
<feature type="binding site" evidence="7">
    <location>
        <position position="228"/>
    </location>
    <ligand>
        <name>Zn(2+)</name>
        <dbReference type="ChEBI" id="CHEBI:29105"/>
        <label>1</label>
    </ligand>
</feature>
<dbReference type="Proteomes" id="UP000076727">
    <property type="component" value="Unassembled WGS sequence"/>
</dbReference>
<organism evidence="9 10">
    <name type="scientific">Daedalea quercina L-15889</name>
    <dbReference type="NCBI Taxonomy" id="1314783"/>
    <lineage>
        <taxon>Eukaryota</taxon>
        <taxon>Fungi</taxon>
        <taxon>Dikarya</taxon>
        <taxon>Basidiomycota</taxon>
        <taxon>Agaricomycotina</taxon>
        <taxon>Agaricomycetes</taxon>
        <taxon>Polyporales</taxon>
        <taxon>Fomitopsis</taxon>
    </lineage>
</organism>
<protein>
    <submittedName>
        <fullName evidence="9">Carboxypeptidase S</fullName>
    </submittedName>
</protein>
<dbReference type="PROSITE" id="PS00759">
    <property type="entry name" value="ARGE_DAPE_CPG2_2"/>
    <property type="match status" value="1"/>
</dbReference>
<dbReference type="SUPFAM" id="SSF53187">
    <property type="entry name" value="Zn-dependent exopeptidases"/>
    <property type="match status" value="1"/>
</dbReference>
<feature type="binding site" evidence="7">
    <location>
        <position position="256"/>
    </location>
    <ligand>
        <name>Zn(2+)</name>
        <dbReference type="ChEBI" id="CHEBI:29105"/>
        <label>2</label>
    </ligand>
</feature>
<dbReference type="CDD" id="cd05674">
    <property type="entry name" value="M20_yscS"/>
    <property type="match status" value="1"/>
</dbReference>
<keyword evidence="5 7" id="KW-0862">Zinc</keyword>
<feature type="binding site" evidence="7">
    <location>
        <position position="158"/>
    </location>
    <ligand>
        <name>Zn(2+)</name>
        <dbReference type="ChEBI" id="CHEBI:29105"/>
        <label>2</label>
    </ligand>
</feature>
<feature type="active site" evidence="6">
    <location>
        <position position="160"/>
    </location>
</feature>
<name>A0A165QNB7_9APHY</name>
<feature type="binding site" evidence="7">
    <location>
        <position position="193"/>
    </location>
    <ligand>
        <name>Zn(2+)</name>
        <dbReference type="ChEBI" id="CHEBI:29105"/>
        <label>2</label>
    </ligand>
</feature>
<keyword evidence="9" id="KW-0121">Carboxypeptidase</keyword>
<feature type="binding site" evidence="7">
    <location>
        <position position="193"/>
    </location>
    <ligand>
        <name>Zn(2+)</name>
        <dbReference type="ChEBI" id="CHEBI:29105"/>
        <label>1</label>
    </ligand>
</feature>
<dbReference type="PANTHER" id="PTHR45962:SF1">
    <property type="entry name" value="N-FATTY-ACYL-AMINO ACID SYNTHASE_HYDROLASE PM20D1"/>
    <property type="match status" value="1"/>
</dbReference>